<comment type="similarity">
    <text evidence="2">Belongs to the Ca(2+):cation antiporter (CaCA) (TC 2.A.19) family. SLC24A subfamily.</text>
</comment>
<dbReference type="Proteomes" id="UP000694553">
    <property type="component" value="Unassembled WGS sequence"/>
</dbReference>
<feature type="transmembrane region" description="Helical" evidence="21">
    <location>
        <begin position="36"/>
        <end position="60"/>
    </location>
</feature>
<keyword evidence="17" id="KW-0325">Glycoprotein</keyword>
<keyword evidence="13 21" id="KW-1133">Transmembrane helix</keyword>
<evidence type="ECO:0000256" key="7">
    <source>
        <dbReference type="ARBA" id="ARBA00022568"/>
    </source>
</evidence>
<evidence type="ECO:0000259" key="22">
    <source>
        <dbReference type="Pfam" id="PF01699"/>
    </source>
</evidence>
<dbReference type="GO" id="GO:0098703">
    <property type="term" value="P:calcium ion import across plasma membrane"/>
    <property type="evidence" value="ECO:0007669"/>
    <property type="project" value="UniProtKB-ARBA"/>
</dbReference>
<feature type="transmembrane region" description="Helical" evidence="21">
    <location>
        <begin position="506"/>
        <end position="528"/>
    </location>
</feature>
<dbReference type="RefSeq" id="XP_031952125.1">
    <property type="nucleotide sequence ID" value="XM_032096234.1"/>
</dbReference>
<evidence type="ECO:0000256" key="4">
    <source>
        <dbReference type="ARBA" id="ARBA00022449"/>
    </source>
</evidence>
<feature type="compositionally biased region" description="Basic and acidic residues" evidence="20">
    <location>
        <begin position="102"/>
        <end position="117"/>
    </location>
</feature>
<feature type="transmembrane region" description="Helical" evidence="21">
    <location>
        <begin position="136"/>
        <end position="155"/>
    </location>
</feature>
<keyword evidence="10" id="KW-0106">Calcium</keyword>
<dbReference type="GO" id="GO:0060292">
    <property type="term" value="P:long-term synaptic depression"/>
    <property type="evidence" value="ECO:0007669"/>
    <property type="project" value="TreeGrafter"/>
</dbReference>
<name>A0A8C3EEU0_CORMO</name>
<keyword evidence="3" id="KW-0813">Transport</keyword>
<evidence type="ECO:0000256" key="19">
    <source>
        <dbReference type="ARBA" id="ARBA00033627"/>
    </source>
</evidence>
<keyword evidence="8 21" id="KW-0812">Transmembrane</keyword>
<keyword evidence="5" id="KW-1003">Cell membrane</keyword>
<evidence type="ECO:0000256" key="10">
    <source>
        <dbReference type="ARBA" id="ARBA00022837"/>
    </source>
</evidence>
<keyword evidence="9" id="KW-0677">Repeat</keyword>
<dbReference type="GO" id="GO:0008273">
    <property type="term" value="F:calcium, potassium:sodium antiporter activity"/>
    <property type="evidence" value="ECO:0007669"/>
    <property type="project" value="TreeGrafter"/>
</dbReference>
<dbReference type="GO" id="GO:0006874">
    <property type="term" value="P:intracellular calcium ion homeostasis"/>
    <property type="evidence" value="ECO:0007669"/>
    <property type="project" value="TreeGrafter"/>
</dbReference>
<evidence type="ECO:0000256" key="16">
    <source>
        <dbReference type="ARBA" id="ARBA00023136"/>
    </source>
</evidence>
<evidence type="ECO:0000256" key="20">
    <source>
        <dbReference type="SAM" id="MobiDB-lite"/>
    </source>
</evidence>
<feature type="domain" description="Sodium/calcium exchanger membrane region" evidence="22">
    <location>
        <begin position="141"/>
        <end position="282"/>
    </location>
</feature>
<evidence type="ECO:0000256" key="1">
    <source>
        <dbReference type="ARBA" id="ARBA00004651"/>
    </source>
</evidence>
<feature type="domain" description="Sodium/calcium exchanger membrane region" evidence="22">
    <location>
        <begin position="472"/>
        <end position="620"/>
    </location>
</feature>
<organism evidence="23 24">
    <name type="scientific">Corvus moneduloides</name>
    <name type="common">New Caledonian crow</name>
    <dbReference type="NCBI Taxonomy" id="1196302"/>
    <lineage>
        <taxon>Eukaryota</taxon>
        <taxon>Metazoa</taxon>
        <taxon>Chordata</taxon>
        <taxon>Craniata</taxon>
        <taxon>Vertebrata</taxon>
        <taxon>Euteleostomi</taxon>
        <taxon>Archelosauria</taxon>
        <taxon>Archosauria</taxon>
        <taxon>Dinosauria</taxon>
        <taxon>Saurischia</taxon>
        <taxon>Theropoda</taxon>
        <taxon>Coelurosauria</taxon>
        <taxon>Aves</taxon>
        <taxon>Neognathae</taxon>
        <taxon>Neoaves</taxon>
        <taxon>Telluraves</taxon>
        <taxon>Australaves</taxon>
        <taxon>Passeriformes</taxon>
        <taxon>Corvoidea</taxon>
        <taxon>Corvidae</taxon>
        <taxon>Corvus</taxon>
    </lineage>
</organism>
<dbReference type="PANTHER" id="PTHR10846:SF41">
    <property type="entry name" value="SODIUM_POTASSIUM_CALCIUM EXCHANGER 2"/>
    <property type="match status" value="1"/>
</dbReference>
<dbReference type="NCBIfam" id="TIGR00367">
    <property type="entry name" value="calcium/sodium antiporter"/>
    <property type="match status" value="1"/>
</dbReference>
<feature type="transmembrane region" description="Helical" evidence="21">
    <location>
        <begin position="206"/>
        <end position="228"/>
    </location>
</feature>
<keyword evidence="18" id="KW-0739">Sodium transport</keyword>
<dbReference type="GO" id="GO:0005886">
    <property type="term" value="C:plasma membrane"/>
    <property type="evidence" value="ECO:0007669"/>
    <property type="project" value="UniProtKB-SubCell"/>
</dbReference>
<feature type="transmembrane region" description="Helical" evidence="21">
    <location>
        <begin position="603"/>
        <end position="622"/>
    </location>
</feature>
<dbReference type="InterPro" id="IPR004837">
    <property type="entry name" value="NaCa_Exmemb"/>
</dbReference>
<comment type="catalytic activity">
    <reaction evidence="19">
        <text>Ca(2+)(out) + K(+)(out) + 4 Na(+)(in) = Ca(2+)(in) + K(+)(in) + 4 Na(+)(out)</text>
        <dbReference type="Rhea" id="RHEA:69967"/>
        <dbReference type="ChEBI" id="CHEBI:29101"/>
        <dbReference type="ChEBI" id="CHEBI:29103"/>
        <dbReference type="ChEBI" id="CHEBI:29108"/>
    </reaction>
</comment>
<evidence type="ECO:0000256" key="13">
    <source>
        <dbReference type="ARBA" id="ARBA00022989"/>
    </source>
</evidence>
<feature type="transmembrane region" description="Helical" evidence="21">
    <location>
        <begin position="473"/>
        <end position="494"/>
    </location>
</feature>
<dbReference type="OrthoDB" id="2127281at2759"/>
<evidence type="ECO:0000256" key="14">
    <source>
        <dbReference type="ARBA" id="ARBA00023053"/>
    </source>
</evidence>
<keyword evidence="14" id="KW-0915">Sodium</keyword>
<evidence type="ECO:0000256" key="8">
    <source>
        <dbReference type="ARBA" id="ARBA00022692"/>
    </source>
</evidence>
<evidence type="ECO:0000256" key="3">
    <source>
        <dbReference type="ARBA" id="ARBA00022448"/>
    </source>
</evidence>
<dbReference type="GO" id="GO:0005262">
    <property type="term" value="F:calcium channel activity"/>
    <property type="evidence" value="ECO:0007669"/>
    <property type="project" value="TreeGrafter"/>
</dbReference>
<feature type="transmembrane region" description="Helical" evidence="21">
    <location>
        <begin position="540"/>
        <end position="561"/>
    </location>
</feature>
<gene>
    <name evidence="23" type="primary">SLC24A2</name>
</gene>
<evidence type="ECO:0000256" key="15">
    <source>
        <dbReference type="ARBA" id="ARBA00023065"/>
    </source>
</evidence>
<dbReference type="GO" id="GO:0015293">
    <property type="term" value="F:symporter activity"/>
    <property type="evidence" value="ECO:0007669"/>
    <property type="project" value="UniProtKB-KW"/>
</dbReference>
<keyword evidence="24" id="KW-1185">Reference proteome</keyword>
<reference evidence="24" key="1">
    <citation type="submission" date="2019-10" db="EMBL/GenBank/DDBJ databases">
        <title>Corvus moneduloides (New Caledonian crow) genome, bCorMon1, primary haplotype.</title>
        <authorList>
            <person name="Rutz C."/>
            <person name="Fungtammasan C."/>
            <person name="Mountcastle J."/>
            <person name="Formenti G."/>
            <person name="Chow W."/>
            <person name="Howe K."/>
            <person name="Steele M.P."/>
            <person name="Fernandes J."/>
            <person name="Gilbert M.T.P."/>
            <person name="Fedrigo O."/>
            <person name="Jarvis E.D."/>
            <person name="Gemmell N."/>
        </authorList>
    </citation>
    <scope>NUCLEOTIDE SEQUENCE [LARGE SCALE GENOMIC DNA]</scope>
</reference>
<evidence type="ECO:0000256" key="2">
    <source>
        <dbReference type="ARBA" id="ARBA00005364"/>
    </source>
</evidence>
<keyword evidence="6" id="KW-0633">Potassium transport</keyword>
<dbReference type="GeneID" id="116437900"/>
<keyword evidence="7" id="KW-0109">Calcium transport</keyword>
<feature type="region of interest" description="Disordered" evidence="20">
    <location>
        <begin position="402"/>
        <end position="431"/>
    </location>
</feature>
<accession>A0A8C3EEU0</accession>
<proteinExistence type="inferred from homology"/>
<protein>
    <submittedName>
        <fullName evidence="23">Solute carrier family 24 member 2</fullName>
    </submittedName>
</protein>
<evidence type="ECO:0000256" key="9">
    <source>
        <dbReference type="ARBA" id="ARBA00022737"/>
    </source>
</evidence>
<keyword evidence="4" id="KW-0050">Antiport</keyword>
<dbReference type="CTD" id="25769"/>
<dbReference type="FunFam" id="1.20.1420.30:FF:000002">
    <property type="entry name" value="Sodium/potassium/calcium exchanger 2 isoform 1"/>
    <property type="match status" value="1"/>
</dbReference>
<evidence type="ECO:0000256" key="17">
    <source>
        <dbReference type="ARBA" id="ARBA00023180"/>
    </source>
</evidence>
<feature type="transmembrane region" description="Helical" evidence="21">
    <location>
        <begin position="240"/>
        <end position="259"/>
    </location>
</feature>
<evidence type="ECO:0000256" key="18">
    <source>
        <dbReference type="ARBA" id="ARBA00023201"/>
    </source>
</evidence>
<keyword evidence="15" id="KW-0406">Ion transport</keyword>
<dbReference type="InterPro" id="IPR044880">
    <property type="entry name" value="NCX_ion-bd_dom_sf"/>
</dbReference>
<dbReference type="Pfam" id="PF01699">
    <property type="entry name" value="Na_Ca_ex"/>
    <property type="match status" value="2"/>
</dbReference>
<keyword evidence="12" id="KW-0630">Potassium</keyword>
<feature type="transmembrane region" description="Helical" evidence="21">
    <location>
        <begin position="573"/>
        <end position="591"/>
    </location>
</feature>
<evidence type="ECO:0000256" key="6">
    <source>
        <dbReference type="ARBA" id="ARBA00022538"/>
    </source>
</evidence>
<dbReference type="AlphaFoldDB" id="A0A8C3EEU0"/>
<feature type="compositionally biased region" description="Basic and acidic residues" evidence="20">
    <location>
        <begin position="306"/>
        <end position="321"/>
    </location>
</feature>
<dbReference type="Gene3D" id="1.20.1420.30">
    <property type="entry name" value="NCX, central ion-binding region"/>
    <property type="match status" value="2"/>
</dbReference>
<feature type="region of interest" description="Disordered" evidence="20">
    <location>
        <begin position="90"/>
        <end position="117"/>
    </location>
</feature>
<reference evidence="23" key="2">
    <citation type="submission" date="2025-08" db="UniProtKB">
        <authorList>
            <consortium name="Ensembl"/>
        </authorList>
    </citation>
    <scope>IDENTIFICATION</scope>
</reference>
<dbReference type="RefSeq" id="XP_031952126.1">
    <property type="nucleotide sequence ID" value="XM_032096235.1"/>
</dbReference>
<evidence type="ECO:0000313" key="23">
    <source>
        <dbReference type="Ensembl" id="ENSCMUP00000020630.1"/>
    </source>
</evidence>
<evidence type="ECO:0000256" key="5">
    <source>
        <dbReference type="ARBA" id="ARBA00022475"/>
    </source>
</evidence>
<dbReference type="PANTHER" id="PTHR10846">
    <property type="entry name" value="SODIUM/POTASSIUM/CALCIUM EXCHANGER"/>
    <property type="match status" value="1"/>
</dbReference>
<reference evidence="23" key="3">
    <citation type="submission" date="2025-09" db="UniProtKB">
        <authorList>
            <consortium name="Ensembl"/>
        </authorList>
    </citation>
    <scope>IDENTIFICATION</scope>
</reference>
<dbReference type="Ensembl" id="ENSCMUT00000022153.2">
    <property type="protein sequence ID" value="ENSCMUP00000020630.1"/>
    <property type="gene ID" value="ENSCMUG00000012718.2"/>
</dbReference>
<evidence type="ECO:0000256" key="12">
    <source>
        <dbReference type="ARBA" id="ARBA00022958"/>
    </source>
</evidence>
<evidence type="ECO:0000313" key="24">
    <source>
        <dbReference type="Proteomes" id="UP000694553"/>
    </source>
</evidence>
<sequence>MALQKKTVAGVLAEWCLEEPLFGCRRHQNVRKKLRLIRVVGLLVSVVAISTFSLSMSAFFKMEPHSIALVHSLDSQKLVHGHQRTLLDFTEQNENGTPDPHASMKYEAGHDNQTDDHAKGEYPEDLFSLKERRQGAVILHIIGMIYMFIALAIVCDEFFVPSLTVITEKLAISDDVAGATFMAAGGSAPELFTSLIGVFISHSNVGIGTIVGSAVFNILFVIGMCALFSKEILNLTWWPLFRDMSFYIIDLILLIIFFLDNFIMWWESVTLLTAYFSYVTFMKFNVQVEELVKKFLNRNKVEKVTTDAEGKSPNAGDKDDQMLTTKPRLQRGGSSASLHNSLMRNSIFQLMIHTLDPLAEGKFKERASILHNIAKKKCQVEDSERQNGAANHEKGAKVEVAVTPPSDSGPVQNGIAHNVEENEEDEEEQPLSLAWPETRRKQATYLLVLPIVFPLWATLPDVRKPTSRKFFPITFFGSISWIAFFSYLMVWWAHQVGETIGITEEIMGLTILAAGTSIPDLITSVIVARKGLGDMAVSSSVGSNIFDITVGLPLPWLLYAVVNSFTPVTVSSNGLFCAIVLLFIMLLFVILSIASCKWRMNKILGFLMFGLYFVFLIVSVLLEDKVIQCPVSI</sequence>
<dbReference type="FunFam" id="1.20.1420.30:FF:000004">
    <property type="entry name" value="Sodium/potassium/calcium exchanger 2 isoform 1"/>
    <property type="match status" value="1"/>
</dbReference>
<dbReference type="RefSeq" id="XP_031952123.1">
    <property type="nucleotide sequence ID" value="XM_032096232.1"/>
</dbReference>
<feature type="region of interest" description="Disordered" evidence="20">
    <location>
        <begin position="306"/>
        <end position="337"/>
    </location>
</feature>
<keyword evidence="16 21" id="KW-0472">Membrane</keyword>
<evidence type="ECO:0000256" key="21">
    <source>
        <dbReference type="SAM" id="Phobius"/>
    </source>
</evidence>
<dbReference type="InterPro" id="IPR004481">
    <property type="entry name" value="K/Na/Ca-exchanger"/>
</dbReference>
<dbReference type="RefSeq" id="XP_031952122.1">
    <property type="nucleotide sequence ID" value="XM_032096231.1"/>
</dbReference>
<keyword evidence="11" id="KW-0769">Symport</keyword>
<evidence type="ECO:0000256" key="11">
    <source>
        <dbReference type="ARBA" id="ARBA00022847"/>
    </source>
</evidence>
<comment type="subcellular location">
    <subcellularLocation>
        <location evidence="1">Cell membrane</location>
        <topology evidence="1">Multi-pass membrane protein</topology>
    </subcellularLocation>
</comment>
<dbReference type="GO" id="GO:0060291">
    <property type="term" value="P:long-term synaptic potentiation"/>
    <property type="evidence" value="ECO:0007669"/>
    <property type="project" value="TreeGrafter"/>
</dbReference>